<dbReference type="Pfam" id="PF24568">
    <property type="entry name" value="CC_PcsB"/>
    <property type="match status" value="1"/>
</dbReference>
<organism evidence="5 6">
    <name type="scientific">Isobaculum melis</name>
    <dbReference type="NCBI Taxonomy" id="142588"/>
    <lineage>
        <taxon>Bacteria</taxon>
        <taxon>Bacillati</taxon>
        <taxon>Bacillota</taxon>
        <taxon>Bacilli</taxon>
        <taxon>Lactobacillales</taxon>
        <taxon>Carnobacteriaceae</taxon>
        <taxon>Isobaculum</taxon>
    </lineage>
</organism>
<keyword evidence="6" id="KW-1185">Reference proteome</keyword>
<reference evidence="5 6" key="1">
    <citation type="submission" date="2016-10" db="EMBL/GenBank/DDBJ databases">
        <authorList>
            <person name="de Groot N.N."/>
        </authorList>
    </citation>
    <scope>NUCLEOTIDE SEQUENCE [LARGE SCALE GENOMIC DNA]</scope>
    <source>
        <strain evidence="5 6">DSM 13760</strain>
    </source>
</reference>
<dbReference type="Proteomes" id="UP000198948">
    <property type="component" value="Unassembled WGS sequence"/>
</dbReference>
<dbReference type="PRINTS" id="PR01852">
    <property type="entry name" value="SIBAPROTEIN"/>
</dbReference>
<accession>A0A1H9QPK7</accession>
<dbReference type="RefSeq" id="WP_092650036.1">
    <property type="nucleotide sequence ID" value="NZ_FOHA01000002.1"/>
</dbReference>
<evidence type="ECO:0000256" key="2">
    <source>
        <dbReference type="SAM" id="Coils"/>
    </source>
</evidence>
<dbReference type="EMBL" id="FOHA01000002">
    <property type="protein sequence ID" value="SER61673.1"/>
    <property type="molecule type" value="Genomic_DNA"/>
</dbReference>
<keyword evidence="1 3" id="KW-0732">Signal</keyword>
<sequence length="390" mass="41252">MNKKFLTLAVIGTMGLSALVGPVTAFADEIDTKIQQQDEKLNELNNQKEGAKGELAKVVDSITEAETKVNDLLTEMETTQKDLEKLSREVEVLNDNIAKREEQLQKQARAIQVNGNTQSYLDFVLSSDSIGEALGRMDAVSKLVSANQDMVAKQKEDKEAVEVKKEQVAEKSAAQEKLFADYQANKAELDKQKLEKEAVVAQIAADEATVQSDKDKFLAQKQAAKDKAAAVAQEAKAREAAANTPVVAPISTNEEAGAPADNGGGVAAPPVVGGGGANVGNVGNRYAWGYCTWYVYERRAQSGNPVGSFWGNANQWAAAASAAGVPVGGTPAVGAVLQTGAGGFGHVAYVEEVRGNGDILISEMNFNGGIGVVNNRVIPAGQVGSYTYIY</sequence>
<protein>
    <submittedName>
        <fullName evidence="5">N-terminal domain of peptidoglycan hydrolase CwlO-containing protein</fullName>
    </submittedName>
</protein>
<evidence type="ECO:0000259" key="4">
    <source>
        <dbReference type="PROSITE" id="PS50911"/>
    </source>
</evidence>
<name>A0A1H9QPK7_9LACT</name>
<proteinExistence type="predicted"/>
<evidence type="ECO:0000256" key="3">
    <source>
        <dbReference type="SAM" id="SignalP"/>
    </source>
</evidence>
<evidence type="ECO:0000313" key="6">
    <source>
        <dbReference type="Proteomes" id="UP000198948"/>
    </source>
</evidence>
<dbReference type="OrthoDB" id="1654978at2"/>
<dbReference type="STRING" id="142588.SAMN04488559_102170"/>
<feature type="domain" description="Peptidase C51" evidence="4">
    <location>
        <begin position="266"/>
        <end position="390"/>
    </location>
</feature>
<keyword evidence="2" id="KW-0175">Coiled coil</keyword>
<dbReference type="AlphaFoldDB" id="A0A1H9QPK7"/>
<feature type="chain" id="PRO_5011469062" evidence="3">
    <location>
        <begin position="28"/>
        <end position="390"/>
    </location>
</feature>
<gene>
    <name evidence="5" type="ORF">SAMN04488559_102170</name>
</gene>
<feature type="coiled-coil region" evidence="2">
    <location>
        <begin position="151"/>
        <end position="238"/>
    </location>
</feature>
<dbReference type="Gene3D" id="6.10.250.3150">
    <property type="match status" value="1"/>
</dbReference>
<dbReference type="SUPFAM" id="SSF54001">
    <property type="entry name" value="Cysteine proteinases"/>
    <property type="match status" value="1"/>
</dbReference>
<evidence type="ECO:0000313" key="5">
    <source>
        <dbReference type="EMBL" id="SER61673.1"/>
    </source>
</evidence>
<dbReference type="Pfam" id="PF05257">
    <property type="entry name" value="CHAP"/>
    <property type="match status" value="1"/>
</dbReference>
<dbReference type="PROSITE" id="PS50911">
    <property type="entry name" value="CHAP"/>
    <property type="match status" value="1"/>
</dbReference>
<keyword evidence="5" id="KW-0378">Hydrolase</keyword>
<evidence type="ECO:0000256" key="1">
    <source>
        <dbReference type="ARBA" id="ARBA00022729"/>
    </source>
</evidence>
<dbReference type="Gene3D" id="3.90.1720.10">
    <property type="entry name" value="endopeptidase domain like (from Nostoc punctiforme)"/>
    <property type="match status" value="1"/>
</dbReference>
<dbReference type="InterPro" id="IPR057309">
    <property type="entry name" value="PcsB_CC"/>
</dbReference>
<feature type="signal peptide" evidence="3">
    <location>
        <begin position="1"/>
        <end position="27"/>
    </location>
</feature>
<dbReference type="InterPro" id="IPR038765">
    <property type="entry name" value="Papain-like_cys_pep_sf"/>
</dbReference>
<dbReference type="GO" id="GO:0016787">
    <property type="term" value="F:hydrolase activity"/>
    <property type="evidence" value="ECO:0007669"/>
    <property type="project" value="UniProtKB-KW"/>
</dbReference>
<feature type="coiled-coil region" evidence="2">
    <location>
        <begin position="27"/>
        <end position="110"/>
    </location>
</feature>
<dbReference type="InterPro" id="IPR007921">
    <property type="entry name" value="CHAP_dom"/>
</dbReference>
<dbReference type="InterPro" id="IPR009148">
    <property type="entry name" value="PcsB-like"/>
</dbReference>